<dbReference type="SUPFAM" id="SSF54686">
    <property type="entry name" value="Ribosomal protein L16p/L10e"/>
    <property type="match status" value="1"/>
</dbReference>
<sequence length="227" mass="25273">MLGLARNLFSSFRTIHAPTPSSLLNTQNFGVFKRYTHEYAPRLNRIGKAMKGRVPVRTGGSTKGNSVESGKLGLRLKSQGLRISANQLKAADKVLRRELRPTKSLLITRFACNIAVCVKGNQTRMGKGKGGFHHWAARFPTGKVLFEIKGDIHDRTAREALRKAADKLPGLYEIITPESKVRVGLKSLVDKPEPVNYVAQMNATPSKKWANIQAHKTNPVYKLFRGR</sequence>
<dbReference type="Proteomes" id="UP000000709">
    <property type="component" value="Unassembled WGS sequence"/>
</dbReference>
<dbReference type="PANTHER" id="PTHR12220">
    <property type="entry name" value="50S/60S RIBOSOMAL PROTEIN L16"/>
    <property type="match status" value="1"/>
</dbReference>
<dbReference type="FunFam" id="3.90.1170.10:FF:000010">
    <property type="entry name" value="60S ribosomal protein L16, mitochondrial"/>
    <property type="match status" value="1"/>
</dbReference>
<keyword evidence="6" id="KW-1185">Reference proteome</keyword>
<evidence type="ECO:0000313" key="6">
    <source>
        <dbReference type="Proteomes" id="UP000000709"/>
    </source>
</evidence>
<dbReference type="GO" id="GO:0019843">
    <property type="term" value="F:rRNA binding"/>
    <property type="evidence" value="ECO:0007669"/>
    <property type="project" value="InterPro"/>
</dbReference>
<dbReference type="InParanoid" id="G3AKU5"/>
<dbReference type="Gene3D" id="3.90.1170.10">
    <property type="entry name" value="Ribosomal protein L10e/L16"/>
    <property type="match status" value="1"/>
</dbReference>
<dbReference type="RefSeq" id="XP_007375161.1">
    <property type="nucleotide sequence ID" value="XM_007375099.1"/>
</dbReference>
<evidence type="ECO:0000256" key="4">
    <source>
        <dbReference type="RuleBase" id="RU004413"/>
    </source>
</evidence>
<dbReference type="GeneID" id="18873667"/>
<dbReference type="GO" id="GO:0032543">
    <property type="term" value="P:mitochondrial translation"/>
    <property type="evidence" value="ECO:0007669"/>
    <property type="project" value="EnsemblFungi"/>
</dbReference>
<dbReference type="PANTHER" id="PTHR12220:SF13">
    <property type="entry name" value="LARGE RIBOSOMAL SUBUNIT PROTEIN UL16M"/>
    <property type="match status" value="1"/>
</dbReference>
<dbReference type="AlphaFoldDB" id="G3AKU5"/>
<dbReference type="STRING" id="619300.G3AKU5"/>
<dbReference type="EMBL" id="GL996501">
    <property type="protein sequence ID" value="EGW33646.1"/>
    <property type="molecule type" value="Genomic_DNA"/>
</dbReference>
<dbReference type="InterPro" id="IPR020798">
    <property type="entry name" value="Ribosomal_uL16_CS"/>
</dbReference>
<dbReference type="eggNOG" id="KOG3422">
    <property type="taxonomic scope" value="Eukaryota"/>
</dbReference>
<dbReference type="OMA" id="MPGMYEF"/>
<keyword evidence="3 4" id="KW-0687">Ribonucleoprotein</keyword>
<dbReference type="CDD" id="cd01433">
    <property type="entry name" value="Ribosomal_L16_L10e"/>
    <property type="match status" value="1"/>
</dbReference>
<dbReference type="HOGENOM" id="CLU_078858_0_1_1"/>
<dbReference type="InterPro" id="IPR000114">
    <property type="entry name" value="Ribosomal_uL16_bact-type"/>
</dbReference>
<dbReference type="InterPro" id="IPR036920">
    <property type="entry name" value="Ribosomal_uL16_sf"/>
</dbReference>
<dbReference type="InterPro" id="IPR016180">
    <property type="entry name" value="Ribosomal_uL16_dom"/>
</dbReference>
<dbReference type="OrthoDB" id="268521at2759"/>
<dbReference type="GO" id="GO:0003735">
    <property type="term" value="F:structural constituent of ribosome"/>
    <property type="evidence" value="ECO:0007669"/>
    <property type="project" value="EnsemblFungi"/>
</dbReference>
<evidence type="ECO:0000256" key="2">
    <source>
        <dbReference type="ARBA" id="ARBA00022980"/>
    </source>
</evidence>
<organism evidence="6">
    <name type="scientific">Spathaspora passalidarum (strain NRRL Y-27907 / 11-Y1)</name>
    <dbReference type="NCBI Taxonomy" id="619300"/>
    <lineage>
        <taxon>Eukaryota</taxon>
        <taxon>Fungi</taxon>
        <taxon>Dikarya</taxon>
        <taxon>Ascomycota</taxon>
        <taxon>Saccharomycotina</taxon>
        <taxon>Pichiomycetes</taxon>
        <taxon>Debaryomycetaceae</taxon>
        <taxon>Spathaspora</taxon>
    </lineage>
</organism>
<comment type="similarity">
    <text evidence="1 4">Belongs to the universal ribosomal protein uL16 family.</text>
</comment>
<name>G3AKU5_SPAPN</name>
<evidence type="ECO:0000313" key="5">
    <source>
        <dbReference type="EMBL" id="EGW33646.1"/>
    </source>
</evidence>
<dbReference type="NCBIfam" id="TIGR01164">
    <property type="entry name" value="rplP_bact"/>
    <property type="match status" value="1"/>
</dbReference>
<dbReference type="PRINTS" id="PR00060">
    <property type="entry name" value="RIBOSOMALL16"/>
</dbReference>
<evidence type="ECO:0000256" key="3">
    <source>
        <dbReference type="ARBA" id="ARBA00023274"/>
    </source>
</evidence>
<dbReference type="InterPro" id="IPR047873">
    <property type="entry name" value="Ribosomal_uL16"/>
</dbReference>
<keyword evidence="2 4" id="KW-0689">Ribosomal protein</keyword>
<dbReference type="PROSITE" id="PS00701">
    <property type="entry name" value="RIBOSOMAL_L16_2"/>
    <property type="match status" value="1"/>
</dbReference>
<dbReference type="Pfam" id="PF00252">
    <property type="entry name" value="Ribosomal_L16"/>
    <property type="match status" value="1"/>
</dbReference>
<gene>
    <name evidence="5" type="ORF">SPAPADRAFT_60982</name>
</gene>
<proteinExistence type="inferred from homology"/>
<dbReference type="KEGG" id="spaa:SPAPADRAFT_60982"/>
<evidence type="ECO:0000256" key="1">
    <source>
        <dbReference type="ARBA" id="ARBA00008931"/>
    </source>
</evidence>
<dbReference type="GO" id="GO:0005762">
    <property type="term" value="C:mitochondrial large ribosomal subunit"/>
    <property type="evidence" value="ECO:0007669"/>
    <property type="project" value="EnsemblFungi"/>
</dbReference>
<reference evidence="5 6" key="1">
    <citation type="journal article" date="2011" name="Proc. Natl. Acad. Sci. U.S.A.">
        <title>Comparative genomics of xylose-fermenting fungi for enhanced biofuel production.</title>
        <authorList>
            <person name="Wohlbach D.J."/>
            <person name="Kuo A."/>
            <person name="Sato T.K."/>
            <person name="Potts K.M."/>
            <person name="Salamov A.A."/>
            <person name="LaButti K.M."/>
            <person name="Sun H."/>
            <person name="Clum A."/>
            <person name="Pangilinan J.L."/>
            <person name="Lindquist E.A."/>
            <person name="Lucas S."/>
            <person name="Lapidus A."/>
            <person name="Jin M."/>
            <person name="Gunawan C."/>
            <person name="Balan V."/>
            <person name="Dale B.E."/>
            <person name="Jeffries T.W."/>
            <person name="Zinkel R."/>
            <person name="Barry K.W."/>
            <person name="Grigoriev I.V."/>
            <person name="Gasch A.P."/>
        </authorList>
    </citation>
    <scope>NUCLEOTIDE SEQUENCE [LARGE SCALE GENOMIC DNA]</scope>
    <source>
        <strain evidence="6">NRRL Y-27907 / 11-Y1</strain>
    </source>
</reference>
<accession>G3AKU5</accession>
<dbReference type="FunCoup" id="G3AKU5">
    <property type="interactions" value="292"/>
</dbReference>
<protein>
    <submittedName>
        <fullName evidence="5">Uncharacterized protein</fullName>
    </submittedName>
</protein>